<keyword evidence="12 13" id="KW-0472">Membrane</keyword>
<evidence type="ECO:0000256" key="10">
    <source>
        <dbReference type="ARBA" id="ARBA00023004"/>
    </source>
</evidence>
<dbReference type="Pfam" id="PF00067">
    <property type="entry name" value="p450"/>
    <property type="match status" value="2"/>
</dbReference>
<name>A0A2R6NMU2_9APHY</name>
<dbReference type="Proteomes" id="UP000186601">
    <property type="component" value="Unassembled WGS sequence"/>
</dbReference>
<protein>
    <recommendedName>
        <fullName evidence="16">Cytochrome P450</fullName>
    </recommendedName>
</protein>
<dbReference type="GO" id="GO:0004497">
    <property type="term" value="F:monooxygenase activity"/>
    <property type="evidence" value="ECO:0007669"/>
    <property type="project" value="UniProtKB-KW"/>
</dbReference>
<evidence type="ECO:0000256" key="6">
    <source>
        <dbReference type="ARBA" id="ARBA00022692"/>
    </source>
</evidence>
<dbReference type="GO" id="GO:0016705">
    <property type="term" value="F:oxidoreductase activity, acting on paired donors, with incorporation or reduction of molecular oxygen"/>
    <property type="evidence" value="ECO:0007669"/>
    <property type="project" value="InterPro"/>
</dbReference>
<dbReference type="GO" id="GO:0016020">
    <property type="term" value="C:membrane"/>
    <property type="evidence" value="ECO:0007669"/>
    <property type="project" value="UniProtKB-SubCell"/>
</dbReference>
<evidence type="ECO:0000256" key="12">
    <source>
        <dbReference type="ARBA" id="ARBA00023136"/>
    </source>
</evidence>
<keyword evidence="7" id="KW-0479">Metal-binding</keyword>
<dbReference type="SUPFAM" id="SSF48264">
    <property type="entry name" value="Cytochrome P450"/>
    <property type="match status" value="2"/>
</dbReference>
<sequence>MGVAYGIRVSGMDNEYVEITHMAMSSLTLTKRPGIFWVDYLPFLRHVPSWVPGATGRKLSEFAKPLVYAMRDRPYEAVKSDYLNGTAEPSIARMMMEALDAGYSDNVDLYSEQEQIVKDALGVAYAGGFETSSSATLVFFLAMAMYPDVQKKAQAELDRVIGEGRLPSFEDYQSLPYIQAVILEILRWMPVVPMGVVHRVMAEDEYKGYRIPKGALMIPNIWAMAHDPKDYPCPEQFNPERFITDGTLDANVRDPSAIAFGFGRRQYPLKSLSPLLLTILPLWIMLFDSLGNLCISLALVLTGIGLFYYITKLRRSLKLPLPPGPKPLPIIGNLFDVPQSKPWITYTDWSKAYGSDLIFMDLFFQPSVVVCSAKAAIDLMEKRSAIYSDKPQFVMDEVVGWEWNLGLMPYGQMWRDRRRCFHQYFNQGAVNAYHVVLIREVHAFLRRTLVSPGPRDVDVHSISQTLAAIILDITYGIRIRDTNDEYIELSRKGVEGLVLSRKQGGFLVDYIPFLKYVPAWVPGASGKKLGRLYKPIVEDMRDLPFDAAKNDILTGIAASSVAQKVINKLEKTFAGTDAYPMKEKVARDALGLAYAAAVDTVSPPLSLL</sequence>
<evidence type="ECO:0000256" key="9">
    <source>
        <dbReference type="ARBA" id="ARBA00023002"/>
    </source>
</evidence>
<accession>A0A2R6NMU2</accession>
<dbReference type="InterPro" id="IPR050364">
    <property type="entry name" value="Cytochrome_P450_fung"/>
</dbReference>
<evidence type="ECO:0000313" key="15">
    <source>
        <dbReference type="Proteomes" id="UP000186601"/>
    </source>
</evidence>
<keyword evidence="10" id="KW-0408">Iron</keyword>
<evidence type="ECO:0000256" key="4">
    <source>
        <dbReference type="ARBA" id="ARBA00010617"/>
    </source>
</evidence>
<comment type="cofactor">
    <cofactor evidence="1">
        <name>heme</name>
        <dbReference type="ChEBI" id="CHEBI:30413"/>
    </cofactor>
</comment>
<proteinExistence type="inferred from homology"/>
<evidence type="ECO:0000256" key="7">
    <source>
        <dbReference type="ARBA" id="ARBA00022723"/>
    </source>
</evidence>
<comment type="caution">
    <text evidence="14">The sequence shown here is derived from an EMBL/GenBank/DDBJ whole genome shotgun (WGS) entry which is preliminary data.</text>
</comment>
<dbReference type="STRING" id="98765.A0A2R6NMU2"/>
<dbReference type="OrthoDB" id="3934656at2759"/>
<comment type="subcellular location">
    <subcellularLocation>
        <location evidence="2">Membrane</location>
        <topology evidence="2">Single-pass membrane protein</topology>
    </subcellularLocation>
</comment>
<dbReference type="EMBL" id="MLYV02001076">
    <property type="protein sequence ID" value="PSR73370.1"/>
    <property type="molecule type" value="Genomic_DNA"/>
</dbReference>
<evidence type="ECO:0000256" key="11">
    <source>
        <dbReference type="ARBA" id="ARBA00023033"/>
    </source>
</evidence>
<keyword evidence="9" id="KW-0560">Oxidoreductase</keyword>
<dbReference type="PANTHER" id="PTHR46300:SF7">
    <property type="entry name" value="P450, PUTATIVE (EUROFUNG)-RELATED"/>
    <property type="match status" value="1"/>
</dbReference>
<dbReference type="AlphaFoldDB" id="A0A2R6NMU2"/>
<evidence type="ECO:0000256" key="2">
    <source>
        <dbReference type="ARBA" id="ARBA00004167"/>
    </source>
</evidence>
<evidence type="ECO:0000256" key="3">
    <source>
        <dbReference type="ARBA" id="ARBA00005179"/>
    </source>
</evidence>
<keyword evidence="5" id="KW-0349">Heme</keyword>
<dbReference type="PANTHER" id="PTHR46300">
    <property type="entry name" value="P450, PUTATIVE (EUROFUNG)-RELATED-RELATED"/>
    <property type="match status" value="1"/>
</dbReference>
<comment type="pathway">
    <text evidence="3">Secondary metabolite biosynthesis.</text>
</comment>
<evidence type="ECO:0000256" key="8">
    <source>
        <dbReference type="ARBA" id="ARBA00022989"/>
    </source>
</evidence>
<gene>
    <name evidence="14" type="ORF">PHLCEN_2v10662</name>
</gene>
<reference evidence="14 15" key="1">
    <citation type="submission" date="2018-02" db="EMBL/GenBank/DDBJ databases">
        <title>Genome sequence of the basidiomycete white-rot fungus Phlebia centrifuga.</title>
        <authorList>
            <person name="Granchi Z."/>
            <person name="Peng M."/>
            <person name="de Vries R.P."/>
            <person name="Hilden K."/>
            <person name="Makela M.R."/>
            <person name="Grigoriev I."/>
            <person name="Riley R."/>
        </authorList>
    </citation>
    <scope>NUCLEOTIDE SEQUENCE [LARGE SCALE GENOMIC DNA]</scope>
    <source>
        <strain evidence="14 15">FBCC195</strain>
    </source>
</reference>
<evidence type="ECO:0000256" key="1">
    <source>
        <dbReference type="ARBA" id="ARBA00001971"/>
    </source>
</evidence>
<evidence type="ECO:0000256" key="13">
    <source>
        <dbReference type="SAM" id="Phobius"/>
    </source>
</evidence>
<dbReference type="InterPro" id="IPR036396">
    <property type="entry name" value="Cyt_P450_sf"/>
</dbReference>
<dbReference type="InterPro" id="IPR001128">
    <property type="entry name" value="Cyt_P450"/>
</dbReference>
<evidence type="ECO:0000256" key="5">
    <source>
        <dbReference type="ARBA" id="ARBA00022617"/>
    </source>
</evidence>
<dbReference type="InterPro" id="IPR002401">
    <property type="entry name" value="Cyt_P450_E_grp-I"/>
</dbReference>
<dbReference type="Gene3D" id="1.10.630.10">
    <property type="entry name" value="Cytochrome P450"/>
    <property type="match status" value="2"/>
</dbReference>
<keyword evidence="8 13" id="KW-1133">Transmembrane helix</keyword>
<dbReference type="PRINTS" id="PR00463">
    <property type="entry name" value="EP450I"/>
</dbReference>
<keyword evidence="11" id="KW-0503">Monooxygenase</keyword>
<dbReference type="GO" id="GO:0005506">
    <property type="term" value="F:iron ion binding"/>
    <property type="evidence" value="ECO:0007669"/>
    <property type="project" value="InterPro"/>
</dbReference>
<evidence type="ECO:0000313" key="14">
    <source>
        <dbReference type="EMBL" id="PSR73370.1"/>
    </source>
</evidence>
<evidence type="ECO:0008006" key="16">
    <source>
        <dbReference type="Google" id="ProtNLM"/>
    </source>
</evidence>
<keyword evidence="15" id="KW-1185">Reference proteome</keyword>
<dbReference type="GO" id="GO:0020037">
    <property type="term" value="F:heme binding"/>
    <property type="evidence" value="ECO:0007669"/>
    <property type="project" value="InterPro"/>
</dbReference>
<feature type="transmembrane region" description="Helical" evidence="13">
    <location>
        <begin position="290"/>
        <end position="310"/>
    </location>
</feature>
<organism evidence="14 15">
    <name type="scientific">Hermanssonia centrifuga</name>
    <dbReference type="NCBI Taxonomy" id="98765"/>
    <lineage>
        <taxon>Eukaryota</taxon>
        <taxon>Fungi</taxon>
        <taxon>Dikarya</taxon>
        <taxon>Basidiomycota</taxon>
        <taxon>Agaricomycotina</taxon>
        <taxon>Agaricomycetes</taxon>
        <taxon>Polyporales</taxon>
        <taxon>Meruliaceae</taxon>
        <taxon>Hermanssonia</taxon>
    </lineage>
</organism>
<keyword evidence="6 13" id="KW-0812">Transmembrane</keyword>
<comment type="similarity">
    <text evidence="4">Belongs to the cytochrome P450 family.</text>
</comment>